<sequence>MRTNQTTKKNAEGKKEIKRNKKRKNGNTDKEQKGIRYSGKTSSPFPDPEIHGKVYTYIYIYIYR</sequence>
<evidence type="ECO:0000256" key="1">
    <source>
        <dbReference type="SAM" id="MobiDB-lite"/>
    </source>
</evidence>
<reference evidence="2" key="1">
    <citation type="submission" date="2021-01" db="EMBL/GenBank/DDBJ databases">
        <title>Chromosome-level genome assembly of a human fungal pathogen reveals clustering of transcriptionally co-regulated genes.</title>
        <authorList>
            <person name="Voorhies M."/>
            <person name="Cohen S."/>
            <person name="Shea T.P."/>
            <person name="Petrus S."/>
            <person name="Munoz J.F."/>
            <person name="Poplawski S."/>
            <person name="Goldman W.E."/>
            <person name="Michael T."/>
            <person name="Cuomo C.A."/>
            <person name="Sil A."/>
            <person name="Beyhan S."/>
        </authorList>
    </citation>
    <scope>NUCLEOTIDE SEQUENCE</scope>
    <source>
        <strain evidence="2">H88</strain>
    </source>
</reference>
<dbReference type="AlphaFoldDB" id="A0A8A1LYU2"/>
<dbReference type="Proteomes" id="UP000663419">
    <property type="component" value="Chromosome 5"/>
</dbReference>
<dbReference type="EMBL" id="CP069106">
    <property type="protein sequence ID" value="QSS57332.1"/>
    <property type="molecule type" value="Genomic_DNA"/>
</dbReference>
<proteinExistence type="predicted"/>
<accession>A0A8A1LYU2</accession>
<evidence type="ECO:0000313" key="2">
    <source>
        <dbReference type="EMBL" id="QSS57332.1"/>
    </source>
</evidence>
<organism evidence="2 3">
    <name type="scientific">Ajellomyces capsulatus (strain H88)</name>
    <name type="common">Darling's disease fungus</name>
    <name type="synonym">Histoplasma capsulatum</name>
    <dbReference type="NCBI Taxonomy" id="544711"/>
    <lineage>
        <taxon>Eukaryota</taxon>
        <taxon>Fungi</taxon>
        <taxon>Dikarya</taxon>
        <taxon>Ascomycota</taxon>
        <taxon>Pezizomycotina</taxon>
        <taxon>Eurotiomycetes</taxon>
        <taxon>Eurotiomycetidae</taxon>
        <taxon>Onygenales</taxon>
        <taxon>Ajellomycetaceae</taxon>
        <taxon>Histoplasma</taxon>
    </lineage>
</organism>
<evidence type="ECO:0000313" key="3">
    <source>
        <dbReference type="Proteomes" id="UP000663419"/>
    </source>
</evidence>
<feature type="compositionally biased region" description="Basic residues" evidence="1">
    <location>
        <begin position="16"/>
        <end position="25"/>
    </location>
</feature>
<dbReference type="VEuPathDB" id="FungiDB:I7I53_05772"/>
<protein>
    <submittedName>
        <fullName evidence="2">Uncharacterized protein</fullName>
    </submittedName>
</protein>
<gene>
    <name evidence="2" type="ORF">I7I53_05772</name>
</gene>
<feature type="region of interest" description="Disordered" evidence="1">
    <location>
        <begin position="1"/>
        <end position="46"/>
    </location>
</feature>
<name>A0A8A1LYU2_AJEC8</name>